<evidence type="ECO:0000313" key="3">
    <source>
        <dbReference type="Proteomes" id="UP001519460"/>
    </source>
</evidence>
<organism evidence="2 3">
    <name type="scientific">Batillaria attramentaria</name>
    <dbReference type="NCBI Taxonomy" id="370345"/>
    <lineage>
        <taxon>Eukaryota</taxon>
        <taxon>Metazoa</taxon>
        <taxon>Spiralia</taxon>
        <taxon>Lophotrochozoa</taxon>
        <taxon>Mollusca</taxon>
        <taxon>Gastropoda</taxon>
        <taxon>Caenogastropoda</taxon>
        <taxon>Sorbeoconcha</taxon>
        <taxon>Cerithioidea</taxon>
        <taxon>Batillariidae</taxon>
        <taxon>Batillaria</taxon>
    </lineage>
</organism>
<reference evidence="2 3" key="1">
    <citation type="journal article" date="2023" name="Sci. Data">
        <title>Genome assembly of the Korean intertidal mud-creeper Batillaria attramentaria.</title>
        <authorList>
            <person name="Patra A.K."/>
            <person name="Ho P.T."/>
            <person name="Jun S."/>
            <person name="Lee S.J."/>
            <person name="Kim Y."/>
            <person name="Won Y.J."/>
        </authorList>
    </citation>
    <scope>NUCLEOTIDE SEQUENCE [LARGE SCALE GENOMIC DNA]</scope>
    <source>
        <strain evidence="2">Wonlab-2016</strain>
    </source>
</reference>
<proteinExistence type="predicted"/>
<evidence type="ECO:0000256" key="1">
    <source>
        <dbReference type="SAM" id="SignalP"/>
    </source>
</evidence>
<accession>A0ABD0L351</accession>
<feature type="chain" id="PRO_5044792250" evidence="1">
    <location>
        <begin position="17"/>
        <end position="71"/>
    </location>
</feature>
<gene>
    <name evidence="2" type="ORF">BaRGS_00015025</name>
</gene>
<name>A0ABD0L351_9CAEN</name>
<sequence length="71" mass="7704">MKVVIIFAALCAVALSQNAGALVRHEVEALLQADPTLTVEQCAAKCDELFKLVVEHDEATTDKQCQSDCEQ</sequence>
<keyword evidence="1" id="KW-0732">Signal</keyword>
<protein>
    <submittedName>
        <fullName evidence="2">Uncharacterized protein</fullName>
    </submittedName>
</protein>
<dbReference type="AlphaFoldDB" id="A0ABD0L351"/>
<comment type="caution">
    <text evidence="2">The sequence shown here is derived from an EMBL/GenBank/DDBJ whole genome shotgun (WGS) entry which is preliminary data.</text>
</comment>
<keyword evidence="3" id="KW-1185">Reference proteome</keyword>
<dbReference type="Proteomes" id="UP001519460">
    <property type="component" value="Unassembled WGS sequence"/>
</dbReference>
<evidence type="ECO:0000313" key="2">
    <source>
        <dbReference type="EMBL" id="KAK7493696.1"/>
    </source>
</evidence>
<dbReference type="EMBL" id="JACVVK020000090">
    <property type="protein sequence ID" value="KAK7493696.1"/>
    <property type="molecule type" value="Genomic_DNA"/>
</dbReference>
<feature type="signal peptide" evidence="1">
    <location>
        <begin position="1"/>
        <end position="16"/>
    </location>
</feature>